<dbReference type="PROSITE" id="PS51257">
    <property type="entry name" value="PROKAR_LIPOPROTEIN"/>
    <property type="match status" value="1"/>
</dbReference>
<dbReference type="Pfam" id="PF00777">
    <property type="entry name" value="Glyco_transf_29"/>
    <property type="match status" value="2"/>
</dbReference>
<keyword evidence="5 15" id="KW-0812">Transmembrane</keyword>
<evidence type="ECO:0000256" key="5">
    <source>
        <dbReference type="ARBA" id="ARBA00022692"/>
    </source>
</evidence>
<dbReference type="GeneID" id="110975451"/>
<evidence type="ECO:0000256" key="11">
    <source>
        <dbReference type="ARBA" id="ARBA00023136"/>
    </source>
</evidence>
<evidence type="ECO:0000256" key="4">
    <source>
        <dbReference type="ARBA" id="ARBA00022679"/>
    </source>
</evidence>
<evidence type="ECO:0000256" key="12">
    <source>
        <dbReference type="ARBA" id="ARBA00023157"/>
    </source>
</evidence>
<keyword evidence="9" id="KW-0333">Golgi apparatus</keyword>
<dbReference type="PANTHER" id="PTHR45906">
    <property type="entry name" value="ALPHA-N-ACETYL-NEURAMINYL-2,3-BETA-GALACTOSYL-1, 3-N-ACETYL-GALACTOSAMINIDE ALPHA-2,6-SIALYLTRANSFERASE-LIKE"/>
    <property type="match status" value="1"/>
</dbReference>
<sequence>MHKSLAFLIGLILTSCLIYILLGSYVVLHYSGRSSSTFHLGRDLLRNATKWTHALVEHDQNPKPSGPDVHGALRHYISLVDNKRTNLSCTSCALVSSSGFLIGKNASKEIDSRSCVIRLNMAPVRGFEKDVGSRTSLRVLNFFMIDVKPEALPNNSRLMVWGLLKRKDHLQDVTKMVKHLSPGSTIHGQTHKGELEAEELYAKETGLHPVKTRSWLSTGWFAMMLAVDLCQEVHVYGMVPADYCARRPRKDVPYHYYDLPHIKECSTYRHAERDKKGNHRFLREKVVFARWAQRYNITFHHPSWPMKFDARLFHNAGLLETILQWIRS</sequence>
<comment type="similarity">
    <text evidence="2">Belongs to the glycosyltransferase 29 family.</text>
</comment>
<evidence type="ECO:0000256" key="10">
    <source>
        <dbReference type="ARBA" id="ARBA00023098"/>
    </source>
</evidence>
<evidence type="ECO:0000256" key="14">
    <source>
        <dbReference type="ARBA" id="ARBA00043744"/>
    </source>
</evidence>
<evidence type="ECO:0000256" key="6">
    <source>
        <dbReference type="ARBA" id="ARBA00022968"/>
    </source>
</evidence>
<dbReference type="GO" id="GO:0001665">
    <property type="term" value="F:alpha-N-acetylgalactosaminide alpha-2,6-sialyltransferase activity"/>
    <property type="evidence" value="ECO:0007669"/>
    <property type="project" value="TreeGrafter"/>
</dbReference>
<dbReference type="GO" id="GO:0000139">
    <property type="term" value="C:Golgi membrane"/>
    <property type="evidence" value="ECO:0007669"/>
    <property type="project" value="UniProtKB-SubCell"/>
</dbReference>
<keyword evidence="3" id="KW-0328">Glycosyltransferase</keyword>
<dbReference type="InterPro" id="IPR001675">
    <property type="entry name" value="Glyco_trans_29"/>
</dbReference>
<keyword evidence="4" id="KW-0808">Transferase</keyword>
<evidence type="ECO:0000313" key="16">
    <source>
        <dbReference type="Proteomes" id="UP000694845"/>
    </source>
</evidence>
<accession>A0A8B7XTU8</accession>
<name>A0A8B7XTU8_ACAPL</name>
<evidence type="ECO:0000256" key="15">
    <source>
        <dbReference type="SAM" id="Phobius"/>
    </source>
</evidence>
<gene>
    <name evidence="17" type="primary">LOC110975451</name>
</gene>
<evidence type="ECO:0000313" key="17">
    <source>
        <dbReference type="RefSeq" id="XP_022083657.1"/>
    </source>
</evidence>
<keyword evidence="16" id="KW-1185">Reference proteome</keyword>
<keyword evidence="8 15" id="KW-1133">Transmembrane helix</keyword>
<evidence type="ECO:0000256" key="3">
    <source>
        <dbReference type="ARBA" id="ARBA00022676"/>
    </source>
</evidence>
<comment type="subcellular location">
    <subcellularLocation>
        <location evidence="1">Golgi apparatus membrane</location>
        <topology evidence="1">Single-pass type II membrane protein</topology>
    </subcellularLocation>
</comment>
<proteinExistence type="inferred from homology"/>
<keyword evidence="6" id="KW-0735">Signal-anchor</keyword>
<keyword evidence="13" id="KW-0325">Glycoprotein</keyword>
<reference evidence="17" key="1">
    <citation type="submission" date="2025-08" db="UniProtKB">
        <authorList>
            <consortium name="RefSeq"/>
        </authorList>
    </citation>
    <scope>IDENTIFICATION</scope>
</reference>
<feature type="transmembrane region" description="Helical" evidence="15">
    <location>
        <begin position="6"/>
        <end position="28"/>
    </location>
</feature>
<evidence type="ECO:0000256" key="13">
    <source>
        <dbReference type="ARBA" id="ARBA00023180"/>
    </source>
</evidence>
<keyword evidence="10" id="KW-0443">Lipid metabolism</keyword>
<evidence type="ECO:0000256" key="9">
    <source>
        <dbReference type="ARBA" id="ARBA00023034"/>
    </source>
</evidence>
<dbReference type="OrthoDB" id="10264956at2759"/>
<keyword evidence="12" id="KW-1015">Disulfide bond</keyword>
<evidence type="ECO:0000256" key="7">
    <source>
        <dbReference type="ARBA" id="ARBA00022981"/>
    </source>
</evidence>
<keyword evidence="7" id="KW-0730">Sialic acid</keyword>
<dbReference type="Gene3D" id="3.90.1480.20">
    <property type="entry name" value="Glycosyl transferase family 29"/>
    <property type="match status" value="1"/>
</dbReference>
<organism evidence="16 17">
    <name type="scientific">Acanthaster planci</name>
    <name type="common">Crown-of-thorns starfish</name>
    <dbReference type="NCBI Taxonomy" id="133434"/>
    <lineage>
        <taxon>Eukaryota</taxon>
        <taxon>Metazoa</taxon>
        <taxon>Echinodermata</taxon>
        <taxon>Eleutherozoa</taxon>
        <taxon>Asterozoa</taxon>
        <taxon>Asteroidea</taxon>
        <taxon>Valvatacea</taxon>
        <taxon>Valvatida</taxon>
        <taxon>Acanthasteridae</taxon>
        <taxon>Acanthaster</taxon>
    </lineage>
</organism>
<dbReference type="RefSeq" id="XP_022083657.1">
    <property type="nucleotide sequence ID" value="XM_022227965.1"/>
</dbReference>
<dbReference type="PANTHER" id="PTHR45906:SF1">
    <property type="entry name" value="ALPHA-N-ACETYL-NEURAMINYL-2,3-BETA-GALACTOSYL-1, 3-N-ACETYL-GALACTOSAMINIDE ALPHA-2,6-SIALYLTRANSFERASE-LIKE"/>
    <property type="match status" value="1"/>
</dbReference>
<comment type="catalytic activity">
    <reaction evidence="14">
        <text>a ganglioside GM1b (d18:1(4E)) + CMP-N-acetyl-beta-neuraminate = a ganglioside GD1alpha (d18:1(4E)) + CMP + H(+)</text>
        <dbReference type="Rhea" id="RHEA:41968"/>
        <dbReference type="ChEBI" id="CHEBI:15378"/>
        <dbReference type="ChEBI" id="CHEBI:57812"/>
        <dbReference type="ChEBI" id="CHEBI:60377"/>
        <dbReference type="ChEBI" id="CHEBI:78568"/>
        <dbReference type="ChEBI" id="CHEBI:78569"/>
    </reaction>
    <physiologicalReaction direction="left-to-right" evidence="14">
        <dbReference type="Rhea" id="RHEA:41969"/>
    </physiologicalReaction>
</comment>
<dbReference type="GO" id="GO:0001574">
    <property type="term" value="P:ganglioside biosynthetic process"/>
    <property type="evidence" value="ECO:0007669"/>
    <property type="project" value="TreeGrafter"/>
</dbReference>
<dbReference type="Proteomes" id="UP000694845">
    <property type="component" value="Unplaced"/>
</dbReference>
<dbReference type="AlphaFoldDB" id="A0A8B7XTU8"/>
<dbReference type="InterPro" id="IPR038578">
    <property type="entry name" value="GT29-like_sf"/>
</dbReference>
<dbReference type="OMA" id="CVIRLNM"/>
<evidence type="ECO:0000256" key="2">
    <source>
        <dbReference type="ARBA" id="ARBA00006003"/>
    </source>
</evidence>
<evidence type="ECO:0000256" key="8">
    <source>
        <dbReference type="ARBA" id="ARBA00022989"/>
    </source>
</evidence>
<evidence type="ECO:0000256" key="1">
    <source>
        <dbReference type="ARBA" id="ARBA00004323"/>
    </source>
</evidence>
<dbReference type="KEGG" id="aplc:110975451"/>
<protein>
    <submittedName>
        <fullName evidence="17">Alpha-N-acetyl-neuraminyl-2,3-beta-galactosyl-1, 3-N-acetyl-galactosaminide alpha-2,6-sialyltransferase-like</fullName>
    </submittedName>
</protein>
<keyword evidence="11 15" id="KW-0472">Membrane</keyword>